<protein>
    <submittedName>
        <fullName evidence="1">Uncharacterized protein</fullName>
    </submittedName>
</protein>
<proteinExistence type="predicted"/>
<feature type="non-terminal residue" evidence="1">
    <location>
        <position position="85"/>
    </location>
</feature>
<dbReference type="EMBL" id="VRYY01000530">
    <property type="protein sequence ID" value="MBG3878285.1"/>
    <property type="molecule type" value="Genomic_DNA"/>
</dbReference>
<name>A0ABS0J824_9BACT</name>
<accession>A0ABS0J824</accession>
<organism evidence="1 2">
    <name type="scientific">Nitratidesulfovibrio oxamicus</name>
    <dbReference type="NCBI Taxonomy" id="32016"/>
    <lineage>
        <taxon>Bacteria</taxon>
        <taxon>Pseudomonadati</taxon>
        <taxon>Thermodesulfobacteriota</taxon>
        <taxon>Desulfovibrionia</taxon>
        <taxon>Desulfovibrionales</taxon>
        <taxon>Desulfovibrionaceae</taxon>
        <taxon>Nitratidesulfovibrio</taxon>
    </lineage>
</organism>
<keyword evidence="2" id="KW-1185">Reference proteome</keyword>
<comment type="caution">
    <text evidence="1">The sequence shown here is derived from an EMBL/GenBank/DDBJ whole genome shotgun (WGS) entry which is preliminary data.</text>
</comment>
<dbReference type="Proteomes" id="UP001194469">
    <property type="component" value="Unassembled WGS sequence"/>
</dbReference>
<sequence length="85" mass="9163">MKKRILVLAVLALCMGGGVLAWLALRPVPDAGPVVLYGNVDLRQVSLAFKDAERVARVLAREGDRLAPGALVAVLETDRLDREIT</sequence>
<gene>
    <name evidence="1" type="ORF">FVW20_15020</name>
</gene>
<reference evidence="1 2" key="1">
    <citation type="submission" date="2019-08" db="EMBL/GenBank/DDBJ databases">
        <authorList>
            <person name="Luo N."/>
        </authorList>
    </citation>
    <scope>NUCLEOTIDE SEQUENCE [LARGE SCALE GENOMIC DNA]</scope>
    <source>
        <strain evidence="1 2">NCIMB 9442</strain>
    </source>
</reference>
<evidence type="ECO:0000313" key="2">
    <source>
        <dbReference type="Proteomes" id="UP001194469"/>
    </source>
</evidence>
<evidence type="ECO:0000313" key="1">
    <source>
        <dbReference type="EMBL" id="MBG3878285.1"/>
    </source>
</evidence>